<dbReference type="GO" id="GO:0035731">
    <property type="term" value="F:dinitrosyl-iron complex binding"/>
    <property type="evidence" value="ECO:0007669"/>
    <property type="project" value="UniProtKB-UniRule"/>
</dbReference>
<keyword evidence="15" id="KW-1185">Reference proteome</keyword>
<dbReference type="GO" id="GO:0045892">
    <property type="term" value="P:negative regulation of DNA-templated transcription"/>
    <property type="evidence" value="ECO:0007669"/>
    <property type="project" value="TreeGrafter"/>
</dbReference>
<keyword evidence="11" id="KW-0963">Cytoplasm</keyword>
<feature type="binding site" evidence="11">
    <location>
        <position position="41"/>
    </location>
    <ligand>
        <name>[4Fe-4S] cluster</name>
        <dbReference type="ChEBI" id="CHEBI:49883"/>
    </ligand>
</feature>
<evidence type="ECO:0000313" key="14">
    <source>
        <dbReference type="EMBL" id="AQS70880.1"/>
    </source>
</evidence>
<keyword evidence="9 11" id="KW-1015">Disulfide bond</keyword>
<evidence type="ECO:0000256" key="2">
    <source>
        <dbReference type="ARBA" id="ARBA00006597"/>
    </source>
</evidence>
<dbReference type="PANTHER" id="PTHR38839">
    <property type="entry name" value="TRANSCRIPTIONAL REGULATOR WHID-RELATED"/>
    <property type="match status" value="1"/>
</dbReference>
<feature type="compositionally biased region" description="Basic residues" evidence="12">
    <location>
        <begin position="70"/>
        <end position="80"/>
    </location>
</feature>
<evidence type="ECO:0000256" key="7">
    <source>
        <dbReference type="ARBA" id="ARBA00023015"/>
    </source>
</evidence>
<dbReference type="PROSITE" id="PS51674">
    <property type="entry name" value="4FE4S_WBL"/>
    <property type="match status" value="1"/>
</dbReference>
<evidence type="ECO:0000259" key="13">
    <source>
        <dbReference type="PROSITE" id="PS51674"/>
    </source>
</evidence>
<reference evidence="14 15" key="1">
    <citation type="submission" date="2017-02" db="EMBL/GenBank/DDBJ databases">
        <title>Streptomyces pactum ACT12 Genome sequencing and assembly.</title>
        <authorList>
            <person name="Xue Q."/>
            <person name="Yan X."/>
            <person name="Jia L."/>
            <person name="Yan H."/>
        </authorList>
    </citation>
    <scope>NUCLEOTIDE SEQUENCE [LARGE SCALE GENOMIC DNA]</scope>
    <source>
        <strain evidence="14 15">ACT12</strain>
    </source>
</reference>
<keyword evidence="5 11" id="KW-0408">Iron</keyword>
<feature type="region of interest" description="Disordered" evidence="12">
    <location>
        <begin position="63"/>
        <end position="86"/>
    </location>
</feature>
<evidence type="ECO:0000256" key="8">
    <source>
        <dbReference type="ARBA" id="ARBA00023125"/>
    </source>
</evidence>
<dbReference type="GO" id="GO:0051539">
    <property type="term" value="F:4 iron, 4 sulfur cluster binding"/>
    <property type="evidence" value="ECO:0007669"/>
    <property type="project" value="UniProtKB-UniRule"/>
</dbReference>
<dbReference type="AlphaFoldDB" id="A0A1S6JGK0"/>
<accession>A0A1S6JGK0</accession>
<feature type="binding site" evidence="11">
    <location>
        <position position="47"/>
    </location>
    <ligand>
        <name>[4Fe-4S] cluster</name>
        <dbReference type="ChEBI" id="CHEBI:49883"/>
    </ligand>
</feature>
<comment type="cofactor">
    <cofactor evidence="11">
        <name>[4Fe-4S] cluster</name>
        <dbReference type="ChEBI" id="CHEBI:49883"/>
    </cofactor>
    <text evidence="11">Binds 1 [4Fe-4S] cluster per subunit. Following nitrosylation of the [4Fe-4S] cluster binds 1 [4Fe-8(NO)] cluster per subunit.</text>
</comment>
<comment type="PTM">
    <text evidence="11">The Fe-S cluster can be nitrosylated by nitric oxide (NO).</text>
</comment>
<dbReference type="OrthoDB" id="5192305at2"/>
<dbReference type="GO" id="GO:0005737">
    <property type="term" value="C:cytoplasm"/>
    <property type="evidence" value="ECO:0007669"/>
    <property type="project" value="UniProtKB-SubCell"/>
</dbReference>
<evidence type="ECO:0000256" key="12">
    <source>
        <dbReference type="SAM" id="MobiDB-lite"/>
    </source>
</evidence>
<evidence type="ECO:0000256" key="6">
    <source>
        <dbReference type="ARBA" id="ARBA00023014"/>
    </source>
</evidence>
<feature type="domain" description="4Fe-4S Wbl-type" evidence="13">
    <location>
        <begin position="11"/>
        <end position="71"/>
    </location>
</feature>
<evidence type="ECO:0000256" key="9">
    <source>
        <dbReference type="ARBA" id="ARBA00023157"/>
    </source>
</evidence>
<dbReference type="InterPro" id="IPR003482">
    <property type="entry name" value="Whib"/>
</dbReference>
<keyword evidence="3 11" id="KW-0004">4Fe-4S</keyword>
<evidence type="ECO:0000256" key="3">
    <source>
        <dbReference type="ARBA" id="ARBA00022485"/>
    </source>
</evidence>
<name>A0A1S6JGK0_9ACTN</name>
<dbReference type="RefSeq" id="WP_055420653.1">
    <property type="nucleotide sequence ID" value="NZ_CP019724.1"/>
</dbReference>
<organism evidence="14 15">
    <name type="scientific">Streptomyces pactum</name>
    <dbReference type="NCBI Taxonomy" id="68249"/>
    <lineage>
        <taxon>Bacteria</taxon>
        <taxon>Bacillati</taxon>
        <taxon>Actinomycetota</taxon>
        <taxon>Actinomycetes</taxon>
        <taxon>Kitasatosporales</taxon>
        <taxon>Streptomycetaceae</taxon>
        <taxon>Streptomyces</taxon>
    </lineage>
</organism>
<dbReference type="GO" id="GO:0046872">
    <property type="term" value="F:metal ion binding"/>
    <property type="evidence" value="ECO:0007669"/>
    <property type="project" value="UniProtKB-KW"/>
</dbReference>
<dbReference type="HAMAP" id="MF_01479">
    <property type="entry name" value="WhiB"/>
    <property type="match status" value="1"/>
</dbReference>
<keyword evidence="4 11" id="KW-0479">Metal-binding</keyword>
<evidence type="ECO:0000256" key="11">
    <source>
        <dbReference type="HAMAP-Rule" id="MF_01479"/>
    </source>
</evidence>
<dbReference type="GO" id="GO:0003677">
    <property type="term" value="F:DNA binding"/>
    <property type="evidence" value="ECO:0007669"/>
    <property type="project" value="UniProtKB-UniRule"/>
</dbReference>
<keyword evidence="7 11" id="KW-0805">Transcription regulation</keyword>
<comment type="similarity">
    <text evidence="2 11">Belongs to the WhiB family.</text>
</comment>
<proteinExistence type="inferred from homology"/>
<comment type="function">
    <text evidence="11">Acts as a transcriptional regulator. Probably redox-responsive. The apo- but not holo-form probably binds DNA.</text>
</comment>
<dbReference type="Pfam" id="PF02467">
    <property type="entry name" value="Whib"/>
    <property type="match status" value="1"/>
</dbReference>
<evidence type="ECO:0000256" key="5">
    <source>
        <dbReference type="ARBA" id="ARBA00023004"/>
    </source>
</evidence>
<sequence>MSSLDWMARAACIGVDPRAFYANGLHAREQVNAAKKVCNTCPVAAQCAAWAIQTGEKWGVWGGMSQQQLRQRRRRSRPGTRGKAAA</sequence>
<keyword evidence="10 11" id="KW-0804">Transcription</keyword>
<protein>
    <recommendedName>
        <fullName evidence="11">Transcriptional regulator WhiB</fullName>
    </recommendedName>
</protein>
<evidence type="ECO:0000313" key="15">
    <source>
        <dbReference type="Proteomes" id="UP000189443"/>
    </source>
</evidence>
<comment type="PTM">
    <text evidence="11">Upon Fe-S cluster removal intramolecular disulfide bonds are formed.</text>
</comment>
<keyword evidence="6 11" id="KW-0411">Iron-sulfur</keyword>
<evidence type="ECO:0000256" key="10">
    <source>
        <dbReference type="ARBA" id="ARBA00023163"/>
    </source>
</evidence>
<keyword evidence="8 11" id="KW-0238">DNA-binding</keyword>
<dbReference type="EMBL" id="CP019724">
    <property type="protein sequence ID" value="AQS70880.1"/>
    <property type="molecule type" value="Genomic_DNA"/>
</dbReference>
<feature type="binding site" evidence="11">
    <location>
        <position position="12"/>
    </location>
    <ligand>
        <name>[4Fe-4S] cluster</name>
        <dbReference type="ChEBI" id="CHEBI:49883"/>
    </ligand>
</feature>
<evidence type="ECO:0000256" key="4">
    <source>
        <dbReference type="ARBA" id="ARBA00022723"/>
    </source>
</evidence>
<dbReference type="Proteomes" id="UP000189443">
    <property type="component" value="Chromosome"/>
</dbReference>
<dbReference type="InterPro" id="IPR034768">
    <property type="entry name" value="4FE4S_WBL"/>
</dbReference>
<evidence type="ECO:0000256" key="1">
    <source>
        <dbReference type="ARBA" id="ARBA00004496"/>
    </source>
</evidence>
<gene>
    <name evidence="11" type="primary">whiB</name>
    <name evidence="14" type="ORF">B1H29_31870</name>
</gene>
<dbReference type="GO" id="GO:0047134">
    <property type="term" value="F:protein-disulfide reductase [NAD(P)H] activity"/>
    <property type="evidence" value="ECO:0007669"/>
    <property type="project" value="TreeGrafter"/>
</dbReference>
<feature type="binding site" evidence="11">
    <location>
        <position position="38"/>
    </location>
    <ligand>
        <name>[4Fe-4S] cluster</name>
        <dbReference type="ChEBI" id="CHEBI:49883"/>
    </ligand>
</feature>
<dbReference type="GO" id="GO:0045454">
    <property type="term" value="P:cell redox homeostasis"/>
    <property type="evidence" value="ECO:0007669"/>
    <property type="project" value="TreeGrafter"/>
</dbReference>
<comment type="subcellular location">
    <subcellularLocation>
        <location evidence="1 11">Cytoplasm</location>
    </subcellularLocation>
</comment>
<dbReference type="KEGG" id="spac:B1H29_31870"/>